<feature type="compositionally biased region" description="Basic and acidic residues" evidence="3">
    <location>
        <begin position="32"/>
        <end position="46"/>
    </location>
</feature>
<dbReference type="CDD" id="cd00043">
    <property type="entry name" value="CYCLIN_SF"/>
    <property type="match status" value="1"/>
</dbReference>
<organism evidence="5 6">
    <name type="scientific">Cyanidiococcus yangmingshanensis</name>
    <dbReference type="NCBI Taxonomy" id="2690220"/>
    <lineage>
        <taxon>Eukaryota</taxon>
        <taxon>Rhodophyta</taxon>
        <taxon>Bangiophyceae</taxon>
        <taxon>Cyanidiales</taxon>
        <taxon>Cyanidiaceae</taxon>
        <taxon>Cyanidiococcus</taxon>
    </lineage>
</organism>
<keyword evidence="5" id="KW-0396">Initiation factor</keyword>
<gene>
    <name evidence="5" type="primary">GTF2B_1</name>
    <name evidence="5" type="ORF">F1559_003292</name>
</gene>
<dbReference type="AlphaFoldDB" id="A0A7J7IHV7"/>
<keyword evidence="1" id="KW-0805">Transcription regulation</keyword>
<keyword evidence="5" id="KW-0648">Protein biosynthesis</keyword>
<dbReference type="SUPFAM" id="SSF47954">
    <property type="entry name" value="Cyclin-like"/>
    <property type="match status" value="2"/>
</dbReference>
<dbReference type="Gene3D" id="1.10.472.10">
    <property type="entry name" value="Cyclin-like"/>
    <property type="match status" value="1"/>
</dbReference>
<dbReference type="PANTHER" id="PTHR11618">
    <property type="entry name" value="TRANSCRIPTION INITIATION FACTOR IIB-RELATED"/>
    <property type="match status" value="1"/>
</dbReference>
<evidence type="ECO:0000256" key="3">
    <source>
        <dbReference type="SAM" id="MobiDB-lite"/>
    </source>
</evidence>
<keyword evidence="2" id="KW-0804">Transcription</keyword>
<feature type="region of interest" description="Disordered" evidence="3">
    <location>
        <begin position="19"/>
        <end position="74"/>
    </location>
</feature>
<comment type="caution">
    <text evidence="5">The sequence shown here is derived from an EMBL/GenBank/DDBJ whole genome shotgun (WGS) entry which is preliminary data.</text>
</comment>
<dbReference type="OrthoDB" id="25790at2759"/>
<evidence type="ECO:0000256" key="1">
    <source>
        <dbReference type="ARBA" id="ARBA00023015"/>
    </source>
</evidence>
<dbReference type="EMBL" id="VWRR01000011">
    <property type="protein sequence ID" value="KAF6002249.1"/>
    <property type="molecule type" value="Genomic_DNA"/>
</dbReference>
<dbReference type="GO" id="GO:0003743">
    <property type="term" value="F:translation initiation factor activity"/>
    <property type="evidence" value="ECO:0007669"/>
    <property type="project" value="UniProtKB-KW"/>
</dbReference>
<dbReference type="GO" id="GO:0097550">
    <property type="term" value="C:transcription preinitiation complex"/>
    <property type="evidence" value="ECO:0007669"/>
    <property type="project" value="TreeGrafter"/>
</dbReference>
<feature type="compositionally biased region" description="Polar residues" evidence="3">
    <location>
        <begin position="62"/>
        <end position="74"/>
    </location>
</feature>
<dbReference type="Proteomes" id="UP000530660">
    <property type="component" value="Unassembled WGS sequence"/>
</dbReference>
<dbReference type="PANTHER" id="PTHR11618:SF13">
    <property type="entry name" value="TRANSCRIPTION INITIATION FACTOR IIB"/>
    <property type="match status" value="1"/>
</dbReference>
<evidence type="ECO:0000259" key="4">
    <source>
        <dbReference type="Pfam" id="PF00382"/>
    </source>
</evidence>
<feature type="region of interest" description="Disordered" evidence="3">
    <location>
        <begin position="289"/>
        <end position="314"/>
    </location>
</feature>
<protein>
    <submittedName>
        <fullName evidence="5">Transcription initiation factor IIB</fullName>
    </submittedName>
</protein>
<dbReference type="InterPro" id="IPR036915">
    <property type="entry name" value="Cyclin-like_sf"/>
</dbReference>
<feature type="domain" description="Transcription factor TFIIB cyclin-like" evidence="4">
    <location>
        <begin position="233"/>
        <end position="292"/>
    </location>
</feature>
<dbReference type="InterPro" id="IPR000812">
    <property type="entry name" value="TFIIB"/>
</dbReference>
<dbReference type="InterPro" id="IPR013150">
    <property type="entry name" value="TFIIB_cyclin"/>
</dbReference>
<dbReference type="GO" id="GO:0070897">
    <property type="term" value="P:transcription preinitiation complex assembly"/>
    <property type="evidence" value="ECO:0007669"/>
    <property type="project" value="InterPro"/>
</dbReference>
<dbReference type="Pfam" id="PF00382">
    <property type="entry name" value="TFIIB"/>
    <property type="match status" value="1"/>
</dbReference>
<evidence type="ECO:0000313" key="5">
    <source>
        <dbReference type="EMBL" id="KAF6002249.1"/>
    </source>
</evidence>
<dbReference type="PRINTS" id="PR00685">
    <property type="entry name" value="TIFACTORIIB"/>
</dbReference>
<dbReference type="GO" id="GO:0005634">
    <property type="term" value="C:nucleus"/>
    <property type="evidence" value="ECO:0007669"/>
    <property type="project" value="TreeGrafter"/>
</dbReference>
<reference evidence="5 6" key="1">
    <citation type="journal article" date="2020" name="J. Phycol.">
        <title>Comparative genome analysis reveals Cyanidiococcus gen. nov., a new extremophilic red algal genus sister to Cyanidioschyzon (Cyanidioschyzonaceae, Rhodophyta).</title>
        <authorList>
            <person name="Liu S.-L."/>
            <person name="Chiang Y.-R."/>
            <person name="Yoon H.S."/>
            <person name="Fu H.-Y."/>
        </authorList>
    </citation>
    <scope>NUCLEOTIDE SEQUENCE [LARGE SCALE GENOMIC DNA]</scope>
    <source>
        <strain evidence="5 6">THAL066</strain>
    </source>
</reference>
<sequence>MVPRSLALRRHQLGPILYRSQRKATLSEGDTEDQKQGRSTGVDEQRSASITSSAPAERRESPTASSFLDEQGSTAGDEDIAAGALLRAYVRVYFVILDVVHALGIESKPLEKELVETALAMYRVCVERISLRNRIPEAFAVACVLLASERLATRHGLRGSAAATKPVTGTVTQHTLNTSFTCPVWDPSFVKRVVAAAEPVWPQANLALTYEYMRRVLNTLLERRPDTVEAIGHEMPRYCELLGVNTQVANLAHIIAERAVIHGVCARRTSVSVCAAAIYLATHLEDARRMPNSASGKEQGSSTSAMASVGDSSRIKQRDIAEKLQLSEVTLRKAHKEFLARLDVVLPSDYRPSRFLKRCLPPSYQRVAAAALQRIASRETASPNGTKETLAGTRMDPESALSMNMTALGACATGCNPKDAFRTDMPKQTMLEARSDESSRAPAATPLSEHRIGLSADTSSCGAPARQATTAADAADESGTADGGEAHRISPVAAVTPTMRLDSATLALCLPRAIGPAALLRHWGICTLASESWRCKLARLAASKRLATNIR</sequence>
<proteinExistence type="predicted"/>
<evidence type="ECO:0000313" key="6">
    <source>
        <dbReference type="Proteomes" id="UP000530660"/>
    </source>
</evidence>
<evidence type="ECO:0000256" key="2">
    <source>
        <dbReference type="ARBA" id="ARBA00023163"/>
    </source>
</evidence>
<dbReference type="GO" id="GO:0017025">
    <property type="term" value="F:TBP-class protein binding"/>
    <property type="evidence" value="ECO:0007669"/>
    <property type="project" value="InterPro"/>
</dbReference>
<feature type="compositionally biased region" description="Polar residues" evidence="3">
    <location>
        <begin position="292"/>
        <end position="306"/>
    </location>
</feature>
<keyword evidence="6" id="KW-1185">Reference proteome</keyword>
<accession>A0A7J7IHV7</accession>
<feature type="region of interest" description="Disordered" evidence="3">
    <location>
        <begin position="431"/>
        <end position="488"/>
    </location>
</feature>
<name>A0A7J7IHV7_9RHOD</name>
<feature type="compositionally biased region" description="Low complexity" evidence="3">
    <location>
        <begin position="468"/>
        <end position="480"/>
    </location>
</feature>